<dbReference type="EMBL" id="MTYH01000016">
    <property type="protein sequence ID" value="PNP46186.1"/>
    <property type="molecule type" value="Genomic_DNA"/>
</dbReference>
<evidence type="ECO:0000313" key="2">
    <source>
        <dbReference type="Proteomes" id="UP000236546"/>
    </source>
</evidence>
<name>A0A2K0TKY4_9HYPO</name>
<comment type="caution">
    <text evidence="1">The sequence shown here is derived from an EMBL/GenBank/DDBJ whole genome shotgun (WGS) entry which is preliminary data.</text>
</comment>
<evidence type="ECO:0000313" key="1">
    <source>
        <dbReference type="EMBL" id="PNP46186.1"/>
    </source>
</evidence>
<protein>
    <submittedName>
        <fullName evidence="1">Uncharacterized protein</fullName>
    </submittedName>
</protein>
<dbReference type="AlphaFoldDB" id="A0A2K0TKY4"/>
<organism evidence="1 2">
    <name type="scientific">Trichoderma gamsii</name>
    <dbReference type="NCBI Taxonomy" id="398673"/>
    <lineage>
        <taxon>Eukaryota</taxon>
        <taxon>Fungi</taxon>
        <taxon>Dikarya</taxon>
        <taxon>Ascomycota</taxon>
        <taxon>Pezizomycotina</taxon>
        <taxon>Sordariomycetes</taxon>
        <taxon>Hypocreomycetidae</taxon>
        <taxon>Hypocreales</taxon>
        <taxon>Hypocreaceae</taxon>
        <taxon>Trichoderma</taxon>
    </lineage>
</organism>
<proteinExistence type="predicted"/>
<dbReference type="Proteomes" id="UP000236546">
    <property type="component" value="Unassembled WGS sequence"/>
</dbReference>
<sequence length="44" mass="4818">MDALIEVIGSDRAAYNQCIQSIRENLISIDLALGRLEAPDTDLT</sequence>
<accession>A0A2K0TKY4</accession>
<reference evidence="1 2" key="1">
    <citation type="submission" date="2017-02" db="EMBL/GenBank/DDBJ databases">
        <title>Genomes of Trichoderma spp. with biocontrol activity.</title>
        <authorList>
            <person name="Gardiner D."/>
            <person name="Kazan K."/>
            <person name="Vos C."/>
            <person name="Harvey P."/>
        </authorList>
    </citation>
    <scope>NUCLEOTIDE SEQUENCE [LARGE SCALE GENOMIC DNA]</scope>
    <source>
        <strain evidence="1 2">A5MH</strain>
    </source>
</reference>
<gene>
    <name evidence="1" type="ORF">TGAMA5MH_02221</name>
</gene>